<gene>
    <name evidence="1" type="ORF">DARMORV10_C04P34620.1</name>
</gene>
<protein>
    <submittedName>
        <fullName evidence="1">(rape) hypothetical protein</fullName>
    </submittedName>
</protein>
<dbReference type="Proteomes" id="UP001295469">
    <property type="component" value="Chromosome C04"/>
</dbReference>
<evidence type="ECO:0000313" key="1">
    <source>
        <dbReference type="EMBL" id="CAF1848837.1"/>
    </source>
</evidence>
<accession>A0A816JNZ9</accession>
<proteinExistence type="predicted"/>
<dbReference type="AlphaFoldDB" id="A0A816JNZ9"/>
<dbReference type="EMBL" id="HG994368">
    <property type="protein sequence ID" value="CAF1848837.1"/>
    <property type="molecule type" value="Genomic_DNA"/>
</dbReference>
<name>A0A816JNZ9_BRANA</name>
<sequence length="485" mass="55454">MVGEHTLKADRIWEPGGCLVKTDRQMLQTEAVLHGQVQFSGPDKLKNDKLQSCIGLNLCEFRVDHGVDILFSHQMHRVKDIYVLPKKILSQACPYQKAHLVWEPGGSVGKQAPWNCSDKYLKHGVVLKLNAKTHETCLHNTLEVFSAEETQTWMVNEKMSFKVLPDLNLEVWVKLAVYGFKYQKLMSLLVRGGLTAMCALAIVTPPFDISFDDTVIQEMRKSCVLIVVGSATMRMMRWLHMIELVCSMMIKLDVKIFSRPFGDMDARFQEEIVTTALGIGVSLECLEPYLSHDEVLGLTTKTHLAKETREWSNQSTLKIQVCTDFNLAALIEFESYDWKCKEQMIILVDHSPRVWEPGGVVTEHDQWKEVEKGYAYGRLTSLVQEMVFEVKVMYMIVKNKTVIVTDSHALVLAQKWLLHLLHIQECRGFSLLTAMHLSQEEEEFHYSRGMEHDSSSCVTRQDRSCVILLMNSSVSVFEQTRQSGF</sequence>
<organism evidence="1">
    <name type="scientific">Brassica napus</name>
    <name type="common">Rape</name>
    <dbReference type="NCBI Taxonomy" id="3708"/>
    <lineage>
        <taxon>Eukaryota</taxon>
        <taxon>Viridiplantae</taxon>
        <taxon>Streptophyta</taxon>
        <taxon>Embryophyta</taxon>
        <taxon>Tracheophyta</taxon>
        <taxon>Spermatophyta</taxon>
        <taxon>Magnoliopsida</taxon>
        <taxon>eudicotyledons</taxon>
        <taxon>Gunneridae</taxon>
        <taxon>Pentapetalae</taxon>
        <taxon>rosids</taxon>
        <taxon>malvids</taxon>
        <taxon>Brassicales</taxon>
        <taxon>Brassicaceae</taxon>
        <taxon>Brassiceae</taxon>
        <taxon>Brassica</taxon>
    </lineage>
</organism>
<reference evidence="1" key="1">
    <citation type="submission" date="2021-01" db="EMBL/GenBank/DDBJ databases">
        <authorList>
            <consortium name="Genoscope - CEA"/>
            <person name="William W."/>
        </authorList>
    </citation>
    <scope>NUCLEOTIDE SEQUENCE</scope>
</reference>